<dbReference type="PANTHER" id="PTHR23188">
    <property type="entry name" value="RNA POLYMERASE II-ASSOCIATED FACTOR 1 HOMOLOG"/>
    <property type="match status" value="1"/>
</dbReference>
<dbReference type="GO" id="GO:0006368">
    <property type="term" value="P:transcription elongation by RNA polymerase II"/>
    <property type="evidence" value="ECO:0007669"/>
    <property type="project" value="InterPro"/>
</dbReference>
<organism evidence="5 6">
    <name type="scientific">Wickerhamomyces anomalus (strain ATCC 58044 / CBS 1984 / NCYC 433 / NRRL Y-366-8)</name>
    <name type="common">Yeast</name>
    <name type="synonym">Hansenula anomala</name>
    <dbReference type="NCBI Taxonomy" id="683960"/>
    <lineage>
        <taxon>Eukaryota</taxon>
        <taxon>Fungi</taxon>
        <taxon>Dikarya</taxon>
        <taxon>Ascomycota</taxon>
        <taxon>Saccharomycotina</taxon>
        <taxon>Saccharomycetes</taxon>
        <taxon>Phaffomycetales</taxon>
        <taxon>Wickerhamomycetaceae</taxon>
        <taxon>Wickerhamomyces</taxon>
    </lineage>
</organism>
<dbReference type="GO" id="GO:0016593">
    <property type="term" value="C:Cdc73/Paf1 complex"/>
    <property type="evidence" value="ECO:0007669"/>
    <property type="project" value="InterPro"/>
</dbReference>
<evidence type="ECO:0000256" key="1">
    <source>
        <dbReference type="ARBA" id="ARBA00004123"/>
    </source>
</evidence>
<evidence type="ECO:0000313" key="5">
    <source>
        <dbReference type="EMBL" id="ODQ60003.1"/>
    </source>
</evidence>
<comment type="subcellular location">
    <subcellularLocation>
        <location evidence="1">Nucleus</location>
    </subcellularLocation>
</comment>
<protein>
    <submittedName>
        <fullName evidence="5">Uncharacterized protein</fullName>
    </submittedName>
</protein>
<dbReference type="Pfam" id="PF03985">
    <property type="entry name" value="Paf1"/>
    <property type="match status" value="1"/>
</dbReference>
<dbReference type="GeneID" id="30198878"/>
<evidence type="ECO:0000256" key="4">
    <source>
        <dbReference type="SAM" id="MobiDB-lite"/>
    </source>
</evidence>
<dbReference type="PANTHER" id="PTHR23188:SF12">
    <property type="entry name" value="RNA POLYMERASE II-ASSOCIATED FACTOR 1 HOMOLOG"/>
    <property type="match status" value="1"/>
</dbReference>
<dbReference type="InterPro" id="IPR007133">
    <property type="entry name" value="RNA_pol_II-assoc_Paf1"/>
</dbReference>
<comment type="similarity">
    <text evidence="2">Belongs to the PAF1 family.</text>
</comment>
<keyword evidence="6" id="KW-1185">Reference proteome</keyword>
<gene>
    <name evidence="5" type="ORF">WICANDRAFT_29623</name>
</gene>
<dbReference type="OrthoDB" id="10260285at2759"/>
<reference evidence="5 6" key="1">
    <citation type="journal article" date="2016" name="Proc. Natl. Acad. Sci. U.S.A.">
        <title>Comparative genomics of biotechnologically important yeasts.</title>
        <authorList>
            <person name="Riley R."/>
            <person name="Haridas S."/>
            <person name="Wolfe K.H."/>
            <person name="Lopes M.R."/>
            <person name="Hittinger C.T."/>
            <person name="Goeker M."/>
            <person name="Salamov A.A."/>
            <person name="Wisecaver J.H."/>
            <person name="Long T.M."/>
            <person name="Calvey C.H."/>
            <person name="Aerts A.L."/>
            <person name="Barry K.W."/>
            <person name="Choi C."/>
            <person name="Clum A."/>
            <person name="Coughlan A.Y."/>
            <person name="Deshpande S."/>
            <person name="Douglass A.P."/>
            <person name="Hanson S.J."/>
            <person name="Klenk H.-P."/>
            <person name="LaButti K.M."/>
            <person name="Lapidus A."/>
            <person name="Lindquist E.A."/>
            <person name="Lipzen A.M."/>
            <person name="Meier-Kolthoff J.P."/>
            <person name="Ohm R.A."/>
            <person name="Otillar R.P."/>
            <person name="Pangilinan J.L."/>
            <person name="Peng Y."/>
            <person name="Rokas A."/>
            <person name="Rosa C.A."/>
            <person name="Scheuner C."/>
            <person name="Sibirny A.A."/>
            <person name="Slot J.C."/>
            <person name="Stielow J.B."/>
            <person name="Sun H."/>
            <person name="Kurtzman C.P."/>
            <person name="Blackwell M."/>
            <person name="Grigoriev I.V."/>
            <person name="Jeffries T.W."/>
        </authorList>
    </citation>
    <scope>NUCLEOTIDE SEQUENCE [LARGE SCALE GENOMIC DNA]</scope>
    <source>
        <strain evidence="6">ATCC 58044 / CBS 1984 / NCYC 433 / NRRL Y-366-8</strain>
    </source>
</reference>
<keyword evidence="3" id="KW-0539">Nucleus</keyword>
<dbReference type="EMBL" id="KV454210">
    <property type="protein sequence ID" value="ODQ60003.1"/>
    <property type="molecule type" value="Genomic_DNA"/>
</dbReference>
<evidence type="ECO:0000313" key="6">
    <source>
        <dbReference type="Proteomes" id="UP000094112"/>
    </source>
</evidence>
<dbReference type="RefSeq" id="XP_019039210.1">
    <property type="nucleotide sequence ID" value="XM_019181632.1"/>
</dbReference>
<evidence type="ECO:0000256" key="2">
    <source>
        <dbReference type="ARBA" id="ARBA00007560"/>
    </source>
</evidence>
<dbReference type="STRING" id="683960.A0A1E3P3S8"/>
<dbReference type="GO" id="GO:0000993">
    <property type="term" value="F:RNA polymerase II complex binding"/>
    <property type="evidence" value="ECO:0007669"/>
    <property type="project" value="TreeGrafter"/>
</dbReference>
<proteinExistence type="inferred from homology"/>
<feature type="region of interest" description="Disordered" evidence="4">
    <location>
        <begin position="129"/>
        <end position="160"/>
    </location>
</feature>
<dbReference type="AlphaFoldDB" id="A0A1E3P3S8"/>
<evidence type="ECO:0000256" key="3">
    <source>
        <dbReference type="ARBA" id="ARBA00023242"/>
    </source>
</evidence>
<name>A0A1E3P3S8_WICAA</name>
<sequence length="378" mass="43055">MSKSQDYIARIRYQNDLPPPPLPPNLLNYKIPKDEEIGSSSLLSSLYRKENVNNLIKLNDDLGQSIDLIQVPDAFDRSKQDSKLYALSDNIKLHPNDRILLRDPGVDTVVGKQPNVAFLRRTEYIGSSRQNANATVQNSRLGSPQVSQDDNTPATQLRSIESTFTNSTKTLKNLTLLKHPLKKNLKAKKVWSLLPDTSRMDQSFSSIRMLGSASTSNRGTTSTEFHTSIFRPVELEQADWMSFYVTDEESSTSVKRTIDDLSENVPNDEIDENEGSRYKYLKKNDYDMKAIAVEGGIKDIALRFDHKENIAYYNPIQSKAELKRHRLHDSLKELVEQVDYDEVNLKIREPTNAELNSRNSIRHSHDPVNYEAVEVDAE</sequence>
<accession>A0A1E3P3S8</accession>
<dbReference type="GO" id="GO:0003682">
    <property type="term" value="F:chromatin binding"/>
    <property type="evidence" value="ECO:0007669"/>
    <property type="project" value="TreeGrafter"/>
</dbReference>
<dbReference type="Proteomes" id="UP000094112">
    <property type="component" value="Unassembled WGS sequence"/>
</dbReference>